<dbReference type="Proteomes" id="UP001589775">
    <property type="component" value="Unassembled WGS sequence"/>
</dbReference>
<accession>A0ABV6EVW7</accession>
<keyword evidence="2" id="KW-1185">Reference proteome</keyword>
<dbReference type="Gene3D" id="3.40.50.2000">
    <property type="entry name" value="Glycogen Phosphorylase B"/>
    <property type="match status" value="1"/>
</dbReference>
<gene>
    <name evidence="1" type="ORF">ACFFJ6_17875</name>
</gene>
<evidence type="ECO:0000313" key="1">
    <source>
        <dbReference type="EMBL" id="MFC0242364.1"/>
    </source>
</evidence>
<sequence length="297" mass="33254">MIGAINGYRFAGAVRREAARLGLANPLVWCRLPASIHTLERLHPRAVVYDVTDDYDYYATSDSERALTREREQRLAAGADQIFTTSEELRTKLCGLASTPVTAVSNGVDGMFFDDSPKDDPLKDVPHPRIGFVGLVASWMDFDLLARLAARWPKQVVIVGPVKPEVEQRLAAIPGLVRVGAVPHREVPTYLRAFDVCIQPHLINELRHRSDPLKVIEYLATGRPIVSVALRSLEPLRPVVDLAANADDFIRLVAERIADPRPELTLSRRAVAATRNWDTLYLTVADRVERLWRQVAR</sequence>
<comment type="caution">
    <text evidence="1">The sequence shown here is derived from an EMBL/GenBank/DDBJ whole genome shotgun (WGS) entry which is preliminary data.</text>
</comment>
<dbReference type="GO" id="GO:0016757">
    <property type="term" value="F:glycosyltransferase activity"/>
    <property type="evidence" value="ECO:0007669"/>
    <property type="project" value="UniProtKB-KW"/>
</dbReference>
<dbReference type="Pfam" id="PF13692">
    <property type="entry name" value="Glyco_trans_1_4"/>
    <property type="match status" value="1"/>
</dbReference>
<evidence type="ECO:0000313" key="2">
    <source>
        <dbReference type="Proteomes" id="UP001589775"/>
    </source>
</evidence>
<organism evidence="1 2">
    <name type="scientific">Rhodopseudomonas telluris</name>
    <dbReference type="NCBI Taxonomy" id="644215"/>
    <lineage>
        <taxon>Bacteria</taxon>
        <taxon>Pseudomonadati</taxon>
        <taxon>Pseudomonadota</taxon>
        <taxon>Alphaproteobacteria</taxon>
        <taxon>Hyphomicrobiales</taxon>
        <taxon>Nitrobacteraceae</taxon>
        <taxon>Rhodopseudomonas</taxon>
    </lineage>
</organism>
<dbReference type="EMBL" id="JBHLWM010000008">
    <property type="protein sequence ID" value="MFC0242364.1"/>
    <property type="molecule type" value="Genomic_DNA"/>
</dbReference>
<keyword evidence="1" id="KW-0328">Glycosyltransferase</keyword>
<dbReference type="SUPFAM" id="SSF53756">
    <property type="entry name" value="UDP-Glycosyltransferase/glycogen phosphorylase"/>
    <property type="match status" value="1"/>
</dbReference>
<proteinExistence type="predicted"/>
<dbReference type="RefSeq" id="WP_378390273.1">
    <property type="nucleotide sequence ID" value="NZ_JBHLWM010000008.1"/>
</dbReference>
<name>A0ABV6EVW7_9BRAD</name>
<keyword evidence="1" id="KW-0808">Transferase</keyword>
<reference evidence="1 2" key="1">
    <citation type="submission" date="2024-09" db="EMBL/GenBank/DDBJ databases">
        <authorList>
            <person name="Sun Q."/>
            <person name="Mori K."/>
        </authorList>
    </citation>
    <scope>NUCLEOTIDE SEQUENCE [LARGE SCALE GENOMIC DNA]</scope>
    <source>
        <strain evidence="1 2">KCTC 23279</strain>
    </source>
</reference>
<protein>
    <submittedName>
        <fullName evidence="1">Glycosyltransferase</fullName>
        <ecNumber evidence="1">2.4.-.-</ecNumber>
    </submittedName>
</protein>
<dbReference type="EC" id="2.4.-.-" evidence="1"/>